<dbReference type="Gene3D" id="3.40.50.300">
    <property type="entry name" value="P-loop containing nucleotide triphosphate hydrolases"/>
    <property type="match status" value="1"/>
</dbReference>
<sequence>MTSSQNEMRVVLIGRTGNGKSSTGNSLLHSRSAFHATQSGQSITKD</sequence>
<evidence type="ECO:0000256" key="3">
    <source>
        <dbReference type="SAM" id="MobiDB-lite"/>
    </source>
</evidence>
<evidence type="ECO:0000313" key="5">
    <source>
        <dbReference type="EMBL" id="CAF1487733.1"/>
    </source>
</evidence>
<feature type="region of interest" description="Disordered" evidence="3">
    <location>
        <begin position="15"/>
        <end position="46"/>
    </location>
</feature>
<reference evidence="5" key="1">
    <citation type="submission" date="2021-02" db="EMBL/GenBank/DDBJ databases">
        <authorList>
            <person name="Nowell W R."/>
        </authorList>
    </citation>
    <scope>NUCLEOTIDE SEQUENCE</scope>
</reference>
<evidence type="ECO:0000313" key="6">
    <source>
        <dbReference type="Proteomes" id="UP000663845"/>
    </source>
</evidence>
<dbReference type="Proteomes" id="UP000663845">
    <property type="component" value="Unassembled WGS sequence"/>
</dbReference>
<feature type="non-terminal residue" evidence="5">
    <location>
        <position position="1"/>
    </location>
</feature>
<evidence type="ECO:0000256" key="1">
    <source>
        <dbReference type="ARBA" id="ARBA00008535"/>
    </source>
</evidence>
<comment type="similarity">
    <text evidence="1">Belongs to the TRAFAC class TrmE-Era-EngA-EngB-Septin-like GTPase superfamily. AIG1/Toc34/Toc159-like paraseptin GTPase family. IAN subfamily.</text>
</comment>
<protein>
    <recommendedName>
        <fullName evidence="4">AIG1-type G domain-containing protein</fullName>
    </recommendedName>
</protein>
<gene>
    <name evidence="5" type="ORF">JYZ213_LOCUS42744</name>
</gene>
<dbReference type="AlphaFoldDB" id="A0A815SE49"/>
<dbReference type="Pfam" id="PF04548">
    <property type="entry name" value="AIG1"/>
    <property type="match status" value="1"/>
</dbReference>
<proteinExistence type="inferred from homology"/>
<feature type="domain" description="AIG1-type G" evidence="4">
    <location>
        <begin position="9"/>
        <end position="45"/>
    </location>
</feature>
<dbReference type="InterPro" id="IPR027417">
    <property type="entry name" value="P-loop_NTPase"/>
</dbReference>
<dbReference type="GO" id="GO:0005525">
    <property type="term" value="F:GTP binding"/>
    <property type="evidence" value="ECO:0007669"/>
    <property type="project" value="InterPro"/>
</dbReference>
<dbReference type="EMBL" id="CAJNOG010002067">
    <property type="protein sequence ID" value="CAF1487733.1"/>
    <property type="molecule type" value="Genomic_DNA"/>
</dbReference>
<comment type="caution">
    <text evidence="5">The sequence shown here is derived from an EMBL/GenBank/DDBJ whole genome shotgun (WGS) entry which is preliminary data.</text>
</comment>
<accession>A0A815SE49</accession>
<evidence type="ECO:0000256" key="2">
    <source>
        <dbReference type="ARBA" id="ARBA00022741"/>
    </source>
</evidence>
<dbReference type="InterPro" id="IPR006703">
    <property type="entry name" value="G_AIG1"/>
</dbReference>
<evidence type="ECO:0000259" key="4">
    <source>
        <dbReference type="Pfam" id="PF04548"/>
    </source>
</evidence>
<organism evidence="5 6">
    <name type="scientific">Adineta steineri</name>
    <dbReference type="NCBI Taxonomy" id="433720"/>
    <lineage>
        <taxon>Eukaryota</taxon>
        <taxon>Metazoa</taxon>
        <taxon>Spiralia</taxon>
        <taxon>Gnathifera</taxon>
        <taxon>Rotifera</taxon>
        <taxon>Eurotatoria</taxon>
        <taxon>Bdelloidea</taxon>
        <taxon>Adinetida</taxon>
        <taxon>Adinetidae</taxon>
        <taxon>Adineta</taxon>
    </lineage>
</organism>
<dbReference type="SUPFAM" id="SSF52540">
    <property type="entry name" value="P-loop containing nucleoside triphosphate hydrolases"/>
    <property type="match status" value="1"/>
</dbReference>
<keyword evidence="2" id="KW-0547">Nucleotide-binding</keyword>
<feature type="compositionally biased region" description="Polar residues" evidence="3">
    <location>
        <begin position="18"/>
        <end position="46"/>
    </location>
</feature>
<name>A0A815SE49_9BILA</name>